<dbReference type="AlphaFoldDB" id="A0A562UFT7"/>
<dbReference type="EMBL" id="VLLI01000001">
    <property type="protein sequence ID" value="TWJ04690.1"/>
    <property type="molecule type" value="Genomic_DNA"/>
</dbReference>
<dbReference type="InterPro" id="IPR036388">
    <property type="entry name" value="WH-like_DNA-bd_sf"/>
</dbReference>
<dbReference type="PANTHER" id="PTHR43133">
    <property type="entry name" value="RNA POLYMERASE ECF-TYPE SIGMA FACTO"/>
    <property type="match status" value="1"/>
</dbReference>
<dbReference type="InterPro" id="IPR014327">
    <property type="entry name" value="RNA_pol_sigma70_bacteroid"/>
</dbReference>
<accession>A0A562UFT7</accession>
<dbReference type="InterPro" id="IPR013324">
    <property type="entry name" value="RNA_pol_sigma_r3/r4-like"/>
</dbReference>
<keyword evidence="2" id="KW-0805">Transcription regulation</keyword>
<comment type="caution">
    <text evidence="7">The sequence shown here is derived from an EMBL/GenBank/DDBJ whole genome shotgun (WGS) entry which is preliminary data.</text>
</comment>
<evidence type="ECO:0000259" key="5">
    <source>
        <dbReference type="Pfam" id="PF04542"/>
    </source>
</evidence>
<comment type="similarity">
    <text evidence="1">Belongs to the sigma-70 factor family. ECF subfamily.</text>
</comment>
<dbReference type="Gene3D" id="1.10.10.10">
    <property type="entry name" value="Winged helix-like DNA-binding domain superfamily/Winged helix DNA-binding domain"/>
    <property type="match status" value="1"/>
</dbReference>
<reference evidence="7 8" key="1">
    <citation type="submission" date="2019-07" db="EMBL/GenBank/DDBJ databases">
        <title>Genomic Encyclopedia of Archaeal and Bacterial Type Strains, Phase II (KMG-II): from individual species to whole genera.</title>
        <authorList>
            <person name="Goeker M."/>
        </authorList>
    </citation>
    <scope>NUCLEOTIDE SEQUENCE [LARGE SCALE GENOMIC DNA]</scope>
    <source>
        <strain evidence="7 8">ATCC BAA-1854</strain>
    </source>
</reference>
<evidence type="ECO:0000256" key="1">
    <source>
        <dbReference type="ARBA" id="ARBA00010641"/>
    </source>
</evidence>
<dbReference type="InterPro" id="IPR013325">
    <property type="entry name" value="RNA_pol_sigma_r2"/>
</dbReference>
<dbReference type="GO" id="GO:0003677">
    <property type="term" value="F:DNA binding"/>
    <property type="evidence" value="ECO:0007669"/>
    <property type="project" value="InterPro"/>
</dbReference>
<evidence type="ECO:0000256" key="3">
    <source>
        <dbReference type="ARBA" id="ARBA00023082"/>
    </source>
</evidence>
<evidence type="ECO:0000256" key="2">
    <source>
        <dbReference type="ARBA" id="ARBA00023015"/>
    </source>
</evidence>
<keyword evidence="4" id="KW-0804">Transcription</keyword>
<dbReference type="Gene3D" id="1.10.1740.10">
    <property type="match status" value="1"/>
</dbReference>
<dbReference type="GO" id="GO:0016987">
    <property type="term" value="F:sigma factor activity"/>
    <property type="evidence" value="ECO:0007669"/>
    <property type="project" value="UniProtKB-KW"/>
</dbReference>
<name>A0A562UFT7_9SPHI</name>
<keyword evidence="8" id="KW-1185">Reference proteome</keyword>
<proteinExistence type="inferred from homology"/>
<protein>
    <submittedName>
        <fullName evidence="7">RNA polymerase sigma-70 factor (ECF subfamily)</fullName>
    </submittedName>
</protein>
<evidence type="ECO:0000259" key="6">
    <source>
        <dbReference type="Pfam" id="PF08281"/>
    </source>
</evidence>
<evidence type="ECO:0000256" key="4">
    <source>
        <dbReference type="ARBA" id="ARBA00023163"/>
    </source>
</evidence>
<gene>
    <name evidence="7" type="ORF">JN11_00411</name>
</gene>
<dbReference type="InterPro" id="IPR014284">
    <property type="entry name" value="RNA_pol_sigma-70_dom"/>
</dbReference>
<keyword evidence="3" id="KW-0731">Sigma factor</keyword>
<dbReference type="OrthoDB" id="659569at2"/>
<organism evidence="7 8">
    <name type="scientific">Mucilaginibacter frigoritolerans</name>
    <dbReference type="NCBI Taxonomy" id="652788"/>
    <lineage>
        <taxon>Bacteria</taxon>
        <taxon>Pseudomonadati</taxon>
        <taxon>Bacteroidota</taxon>
        <taxon>Sphingobacteriia</taxon>
        <taxon>Sphingobacteriales</taxon>
        <taxon>Sphingobacteriaceae</taxon>
        <taxon>Mucilaginibacter</taxon>
    </lineage>
</organism>
<sequence length="192" mass="22400">MSAYNSFSDQKLTTLLREGDKAAYTEIFNRYNSLLFLHAFKKLQNREEAKDVVQEVFVKIWATREEFVLATNLAGYLYTCIHHKILDLFAHQKTVTKYTGFLQHFLDESKGNTDHLIREKQLSLIIEQEIAALPPKMREVFELSRKKQLSHKEIAGHLGISEETVKSQVKNALKILRIKLGMISFLFFLIYF</sequence>
<dbReference type="NCBIfam" id="TIGR02937">
    <property type="entry name" value="sigma70-ECF"/>
    <property type="match status" value="1"/>
</dbReference>
<dbReference type="NCBIfam" id="TIGR02985">
    <property type="entry name" value="Sig70_bacteroi1"/>
    <property type="match status" value="1"/>
</dbReference>
<dbReference type="InterPro" id="IPR039425">
    <property type="entry name" value="RNA_pol_sigma-70-like"/>
</dbReference>
<dbReference type="Proteomes" id="UP000317010">
    <property type="component" value="Unassembled WGS sequence"/>
</dbReference>
<dbReference type="SUPFAM" id="SSF88659">
    <property type="entry name" value="Sigma3 and sigma4 domains of RNA polymerase sigma factors"/>
    <property type="match status" value="1"/>
</dbReference>
<dbReference type="InterPro" id="IPR007627">
    <property type="entry name" value="RNA_pol_sigma70_r2"/>
</dbReference>
<dbReference type="GO" id="GO:0006352">
    <property type="term" value="P:DNA-templated transcription initiation"/>
    <property type="evidence" value="ECO:0007669"/>
    <property type="project" value="InterPro"/>
</dbReference>
<feature type="domain" description="RNA polymerase sigma factor 70 region 4 type 2" evidence="6">
    <location>
        <begin position="124"/>
        <end position="175"/>
    </location>
</feature>
<dbReference type="Pfam" id="PF08281">
    <property type="entry name" value="Sigma70_r4_2"/>
    <property type="match status" value="1"/>
</dbReference>
<evidence type="ECO:0000313" key="8">
    <source>
        <dbReference type="Proteomes" id="UP000317010"/>
    </source>
</evidence>
<dbReference type="SUPFAM" id="SSF88946">
    <property type="entry name" value="Sigma2 domain of RNA polymerase sigma factors"/>
    <property type="match status" value="1"/>
</dbReference>
<dbReference type="Pfam" id="PF04542">
    <property type="entry name" value="Sigma70_r2"/>
    <property type="match status" value="1"/>
</dbReference>
<feature type="domain" description="RNA polymerase sigma-70 region 2" evidence="5">
    <location>
        <begin position="28"/>
        <end position="93"/>
    </location>
</feature>
<dbReference type="InterPro" id="IPR013249">
    <property type="entry name" value="RNA_pol_sigma70_r4_t2"/>
</dbReference>
<dbReference type="CDD" id="cd06171">
    <property type="entry name" value="Sigma70_r4"/>
    <property type="match status" value="1"/>
</dbReference>
<dbReference type="PANTHER" id="PTHR43133:SF46">
    <property type="entry name" value="RNA POLYMERASE SIGMA-70 FACTOR ECF SUBFAMILY"/>
    <property type="match status" value="1"/>
</dbReference>
<evidence type="ECO:0000313" key="7">
    <source>
        <dbReference type="EMBL" id="TWJ04690.1"/>
    </source>
</evidence>